<name>A0A7S4SSR9_9STRA</name>
<accession>A0A7S4SSR9</accession>
<keyword evidence="1" id="KW-0560">Oxidoreductase</keyword>
<evidence type="ECO:0000259" key="2">
    <source>
        <dbReference type="Pfam" id="PF00248"/>
    </source>
</evidence>
<dbReference type="InterPro" id="IPR023210">
    <property type="entry name" value="NADP_OxRdtase_dom"/>
</dbReference>
<dbReference type="PANTHER" id="PTHR43364:SF4">
    <property type="entry name" value="NAD(P)-LINKED OXIDOREDUCTASE SUPERFAMILY PROTEIN"/>
    <property type="match status" value="1"/>
</dbReference>
<sequence>MSSTTPPLPQLILGTMTIGGQTNKTDAATMIQDFGENPKWINITNSQPMLDSAIMYQNGKTEKVIGSLLSDEQRGKLSIATKANAFTPDKDLSPSGVRLQLEESLKSLQQDSVDLFYLHAPDAQNHIEHTLEEVQKMYKEGKFQRFGLSNFTAWEVVYIHSYMSARDGYVLPSIYQGMYNAITRQIETELLPALHKLGMGFFAYNPLCGGMLSGKYTLPSEDMDAGEAAGKVAGANSRFAGNNIWAKRYRERYHQKQQFEALDIVREALQNDGTGIGLADASLRWIRHHSKLRENDGIIFGASKVSHYEANMTSLVCGGPLPDLIVKAFNDANKICKDVCPNYARGYSGSSLS</sequence>
<dbReference type="PRINTS" id="PR00069">
    <property type="entry name" value="ALDKETRDTASE"/>
</dbReference>
<dbReference type="Pfam" id="PF00248">
    <property type="entry name" value="Aldo_ket_red"/>
    <property type="match status" value="1"/>
</dbReference>
<feature type="domain" description="NADP-dependent oxidoreductase" evidence="2">
    <location>
        <begin position="11"/>
        <end position="315"/>
    </location>
</feature>
<organism evidence="3">
    <name type="scientific">Ditylum brightwellii</name>
    <dbReference type="NCBI Taxonomy" id="49249"/>
    <lineage>
        <taxon>Eukaryota</taxon>
        <taxon>Sar</taxon>
        <taxon>Stramenopiles</taxon>
        <taxon>Ochrophyta</taxon>
        <taxon>Bacillariophyta</taxon>
        <taxon>Mediophyceae</taxon>
        <taxon>Lithodesmiophycidae</taxon>
        <taxon>Lithodesmiales</taxon>
        <taxon>Lithodesmiaceae</taxon>
        <taxon>Ditylum</taxon>
    </lineage>
</organism>
<dbReference type="InterPro" id="IPR020471">
    <property type="entry name" value="AKR"/>
</dbReference>
<gene>
    <name evidence="3" type="ORF">DBRI00130_LOCUS38847</name>
</gene>
<protein>
    <recommendedName>
        <fullName evidence="2">NADP-dependent oxidoreductase domain-containing protein</fullName>
    </recommendedName>
</protein>
<evidence type="ECO:0000313" key="3">
    <source>
        <dbReference type="EMBL" id="CAE4654571.1"/>
    </source>
</evidence>
<dbReference type="InterPro" id="IPR050523">
    <property type="entry name" value="AKR_Detox_Biosynth"/>
</dbReference>
<dbReference type="EMBL" id="HBNS01053256">
    <property type="protein sequence ID" value="CAE4654571.1"/>
    <property type="molecule type" value="Transcribed_RNA"/>
</dbReference>
<dbReference type="SUPFAM" id="SSF51430">
    <property type="entry name" value="NAD(P)-linked oxidoreductase"/>
    <property type="match status" value="1"/>
</dbReference>
<evidence type="ECO:0000256" key="1">
    <source>
        <dbReference type="ARBA" id="ARBA00023002"/>
    </source>
</evidence>
<dbReference type="GO" id="GO:0016491">
    <property type="term" value="F:oxidoreductase activity"/>
    <property type="evidence" value="ECO:0007669"/>
    <property type="project" value="UniProtKB-KW"/>
</dbReference>
<dbReference type="AlphaFoldDB" id="A0A7S4SSR9"/>
<dbReference type="Gene3D" id="3.20.20.100">
    <property type="entry name" value="NADP-dependent oxidoreductase domain"/>
    <property type="match status" value="1"/>
</dbReference>
<proteinExistence type="predicted"/>
<dbReference type="PANTHER" id="PTHR43364">
    <property type="entry name" value="NADH-SPECIFIC METHYLGLYOXAL REDUCTASE-RELATED"/>
    <property type="match status" value="1"/>
</dbReference>
<reference evidence="3" key="1">
    <citation type="submission" date="2021-01" db="EMBL/GenBank/DDBJ databases">
        <authorList>
            <person name="Corre E."/>
            <person name="Pelletier E."/>
            <person name="Niang G."/>
            <person name="Scheremetjew M."/>
            <person name="Finn R."/>
            <person name="Kale V."/>
            <person name="Holt S."/>
            <person name="Cochrane G."/>
            <person name="Meng A."/>
            <person name="Brown T."/>
            <person name="Cohen L."/>
        </authorList>
    </citation>
    <scope>NUCLEOTIDE SEQUENCE</scope>
    <source>
        <strain evidence="3">GSO104</strain>
    </source>
</reference>
<dbReference type="InterPro" id="IPR036812">
    <property type="entry name" value="NAD(P)_OxRdtase_dom_sf"/>
</dbReference>
<dbReference type="CDD" id="cd19075">
    <property type="entry name" value="AKR_AKR7A1-5"/>
    <property type="match status" value="1"/>
</dbReference>